<dbReference type="RefSeq" id="WP_098039226.1">
    <property type="nucleotide sequence ID" value="NZ_CWGJ01000028.1"/>
</dbReference>
<sequence length="298" mass="33100">MNIPTFPDVLSLEPSYPALLLDAYGVFYGGQASGPYPGSAKKLETLMNSGKKIGILSNTTQLSHSVMEKLEKQGIRQGSHYHFYITSGTVCQKALMERSLPFPTPKLRYILFGKPHPHVRYHEALFKSSPYTETTDPQNADFIYISVPHIQGEDQENPELFHNEVERACALNLPFLCANPDLFAHEGNPPRPVARQGSIAKIAIELGAKVYFFGKPHREVYRAAMEAFNRIGVSDPRSILMVGDTPWTDIRGGKEAMMATALVTGTGIFHETVARLGLEASIAQLGPYDRPHYLIKEL</sequence>
<dbReference type="GO" id="GO:0016791">
    <property type="term" value="F:phosphatase activity"/>
    <property type="evidence" value="ECO:0007669"/>
    <property type="project" value="TreeGrafter"/>
</dbReference>
<proteinExistence type="predicted"/>
<evidence type="ECO:0000313" key="2">
    <source>
        <dbReference type="Proteomes" id="UP000220251"/>
    </source>
</evidence>
<dbReference type="InterPro" id="IPR006357">
    <property type="entry name" value="HAD-SF_hydro_IIA"/>
</dbReference>
<keyword evidence="1" id="KW-0378">Hydrolase</keyword>
<dbReference type="PANTHER" id="PTHR19288:SF90">
    <property type="entry name" value="OS08G0542600 PROTEIN"/>
    <property type="match status" value="1"/>
</dbReference>
<reference evidence="2" key="1">
    <citation type="submission" date="2015-06" db="EMBL/GenBank/DDBJ databases">
        <authorList>
            <person name="Bertelli C."/>
        </authorList>
    </citation>
    <scope>NUCLEOTIDE SEQUENCE [LARGE SCALE GENOMIC DNA]</scope>
    <source>
        <strain evidence="2">CRIB-30</strain>
    </source>
</reference>
<dbReference type="InterPro" id="IPR006356">
    <property type="entry name" value="HAD-SF_hydro_IIA_hyp3"/>
</dbReference>
<dbReference type="InterPro" id="IPR036412">
    <property type="entry name" value="HAD-like_sf"/>
</dbReference>
<protein>
    <submittedName>
        <fullName evidence="1">HAD-superfamily hydrolase</fullName>
    </submittedName>
</protein>
<dbReference type="OrthoDB" id="20633at2"/>
<dbReference type="GO" id="GO:0005737">
    <property type="term" value="C:cytoplasm"/>
    <property type="evidence" value="ECO:0007669"/>
    <property type="project" value="TreeGrafter"/>
</dbReference>
<accession>A0A0H5DRM3</accession>
<dbReference type="AlphaFoldDB" id="A0A0H5DRM3"/>
<organism evidence="1 2">
    <name type="scientific">Estrella lausannensis</name>
    <dbReference type="NCBI Taxonomy" id="483423"/>
    <lineage>
        <taxon>Bacteria</taxon>
        <taxon>Pseudomonadati</taxon>
        <taxon>Chlamydiota</taxon>
        <taxon>Chlamydiia</taxon>
        <taxon>Parachlamydiales</taxon>
        <taxon>Candidatus Criblamydiaceae</taxon>
        <taxon>Estrella</taxon>
    </lineage>
</organism>
<gene>
    <name evidence="1" type="ORF">ELAC_2034</name>
</gene>
<dbReference type="SUPFAM" id="SSF56784">
    <property type="entry name" value="HAD-like"/>
    <property type="match status" value="1"/>
</dbReference>
<dbReference type="Proteomes" id="UP000220251">
    <property type="component" value="Unassembled WGS sequence"/>
</dbReference>
<dbReference type="Gene3D" id="3.40.50.1000">
    <property type="entry name" value="HAD superfamily/HAD-like"/>
    <property type="match status" value="2"/>
</dbReference>
<dbReference type="PANTHER" id="PTHR19288">
    <property type="entry name" value="4-NITROPHENYLPHOSPHATASE-RELATED"/>
    <property type="match status" value="1"/>
</dbReference>
<dbReference type="InterPro" id="IPR023214">
    <property type="entry name" value="HAD_sf"/>
</dbReference>
<dbReference type="Pfam" id="PF13242">
    <property type="entry name" value="Hydrolase_like"/>
    <property type="match status" value="1"/>
</dbReference>
<dbReference type="Pfam" id="PF13344">
    <property type="entry name" value="Hydrolase_6"/>
    <property type="match status" value="1"/>
</dbReference>
<name>A0A0H5DRM3_9BACT</name>
<keyword evidence="2" id="KW-1185">Reference proteome</keyword>
<dbReference type="EMBL" id="CWGJ01000028">
    <property type="protein sequence ID" value="CRX39356.1"/>
    <property type="molecule type" value="Genomic_DNA"/>
</dbReference>
<evidence type="ECO:0000313" key="1">
    <source>
        <dbReference type="EMBL" id="CRX39356.1"/>
    </source>
</evidence>
<dbReference type="NCBIfam" id="TIGR01459">
    <property type="entry name" value="HAD-SF-IIA-hyp4"/>
    <property type="match status" value="1"/>
</dbReference>